<keyword evidence="1" id="KW-0732">Signal</keyword>
<accession>A0A238JRP0</accession>
<dbReference type="Proteomes" id="UP000202922">
    <property type="component" value="Unassembled WGS sequence"/>
</dbReference>
<feature type="signal peptide" evidence="1">
    <location>
        <begin position="1"/>
        <end position="20"/>
    </location>
</feature>
<dbReference type="AlphaFoldDB" id="A0A238JRP0"/>
<dbReference type="InterPro" id="IPR014880">
    <property type="entry name" value="SoxZ_dom"/>
</dbReference>
<protein>
    <submittedName>
        <fullName evidence="4">Sulfur oxidation protein SoxZ</fullName>
    </submittedName>
</protein>
<feature type="domain" description="Ig-like SoxY" evidence="3">
    <location>
        <begin position="30"/>
        <end position="140"/>
    </location>
</feature>
<feature type="domain" description="Sulphur oxidation protein SoxZ" evidence="2">
    <location>
        <begin position="185"/>
        <end position="264"/>
    </location>
</feature>
<gene>
    <name evidence="4" type="ORF">COL8621_00806</name>
</gene>
<reference evidence="5" key="1">
    <citation type="submission" date="2017-05" db="EMBL/GenBank/DDBJ databases">
        <authorList>
            <person name="Rodrigo-Torres L."/>
            <person name="Arahal R. D."/>
            <person name="Lucena T."/>
        </authorList>
    </citation>
    <scope>NUCLEOTIDE SEQUENCE [LARGE SCALE GENOMIC DNA]</scope>
    <source>
        <strain evidence="5">CECT 8621</strain>
    </source>
</reference>
<dbReference type="RefSeq" id="WP_093966006.1">
    <property type="nucleotide sequence ID" value="NZ_FXYE01000001.1"/>
</dbReference>
<evidence type="ECO:0000259" key="3">
    <source>
        <dbReference type="Pfam" id="PF13501"/>
    </source>
</evidence>
<evidence type="ECO:0000313" key="4">
    <source>
        <dbReference type="EMBL" id="SMX32406.1"/>
    </source>
</evidence>
<dbReference type="InterPro" id="IPR032711">
    <property type="entry name" value="SoxY"/>
</dbReference>
<dbReference type="SUPFAM" id="SSF81296">
    <property type="entry name" value="E set domains"/>
    <property type="match status" value="1"/>
</dbReference>
<dbReference type="InterPro" id="IPR030831">
    <property type="entry name" value="Fuse-rel_SoxYZ"/>
</dbReference>
<keyword evidence="5" id="KW-1185">Reference proteome</keyword>
<evidence type="ECO:0000313" key="5">
    <source>
        <dbReference type="Proteomes" id="UP000202922"/>
    </source>
</evidence>
<dbReference type="InterPro" id="IPR038162">
    <property type="entry name" value="SoxY_sf"/>
</dbReference>
<dbReference type="EMBL" id="FXYE01000001">
    <property type="protein sequence ID" value="SMX32406.1"/>
    <property type="molecule type" value="Genomic_DNA"/>
</dbReference>
<dbReference type="NCBIfam" id="TIGR04557">
    <property type="entry name" value="fuse_rel_SoxYZ"/>
    <property type="match status" value="1"/>
</dbReference>
<proteinExistence type="predicted"/>
<dbReference type="InterPro" id="IPR014756">
    <property type="entry name" value="Ig_E-set"/>
</dbReference>
<organism evidence="4 5">
    <name type="scientific">Actibacterium lipolyticum</name>
    <dbReference type="NCBI Taxonomy" id="1524263"/>
    <lineage>
        <taxon>Bacteria</taxon>
        <taxon>Pseudomonadati</taxon>
        <taxon>Pseudomonadota</taxon>
        <taxon>Alphaproteobacteria</taxon>
        <taxon>Rhodobacterales</taxon>
        <taxon>Roseobacteraceae</taxon>
        <taxon>Actibacterium</taxon>
    </lineage>
</organism>
<dbReference type="Pfam" id="PF08770">
    <property type="entry name" value="SoxZ"/>
    <property type="match status" value="1"/>
</dbReference>
<feature type="chain" id="PRO_5013144854" evidence="1">
    <location>
        <begin position="21"/>
        <end position="271"/>
    </location>
</feature>
<dbReference type="Gene3D" id="2.60.40.2470">
    <property type="entry name" value="SoxY domain"/>
    <property type="match status" value="1"/>
</dbReference>
<evidence type="ECO:0000259" key="2">
    <source>
        <dbReference type="Pfam" id="PF08770"/>
    </source>
</evidence>
<dbReference type="Pfam" id="PF13501">
    <property type="entry name" value="SoxY"/>
    <property type="match status" value="1"/>
</dbReference>
<evidence type="ECO:0000256" key="1">
    <source>
        <dbReference type="SAM" id="SignalP"/>
    </source>
</evidence>
<dbReference type="OrthoDB" id="8538315at2"/>
<name>A0A238JRP0_9RHOB</name>
<dbReference type="InterPro" id="IPR013783">
    <property type="entry name" value="Ig-like_fold"/>
</dbReference>
<sequence>MRITALITSILLSSTAPVFAAEPSWPDLRDALYGERELIEAQNSILIDAPYRTPDDARTQVAARIQPPGGRMLDSVTLILDENPMPVSAVFKFDQPLPRFFFDVTMRINGPTPLHVIAETTDGQLYVAEGYVKTSGQGACSAPPGTDPKLALESLGEMLIGIQEGARTASLSDQLGTLAARDKQLDLDISHPSHSGMQMDQISLLFIPMRYVENVEVDLNGEGYVDVTGSISLSENPQISLSVPNETRSVDVTMTDTDGTVTHASRALSGF</sequence>
<dbReference type="Gene3D" id="2.60.40.10">
    <property type="entry name" value="Immunoglobulins"/>
    <property type="match status" value="1"/>
</dbReference>